<evidence type="ECO:0000256" key="1">
    <source>
        <dbReference type="ARBA" id="ARBA00004706"/>
    </source>
</evidence>
<comment type="pathway">
    <text evidence="2 12">Purine metabolism; AMP biosynthesis via de novo pathway; AMP from IMP: step 2/2.</text>
</comment>
<evidence type="ECO:0000256" key="7">
    <source>
        <dbReference type="ARBA" id="ARBA00023239"/>
    </source>
</evidence>
<accession>A0A7Y0DZE4</accession>
<evidence type="ECO:0000256" key="8">
    <source>
        <dbReference type="ARBA" id="ARBA00024477"/>
    </source>
</evidence>
<sequence>MIPRYSRKEMADIWEPANRFHIWFLIEAHACDALADLGVIPKEAAKAVWAGGDKPYTDERIAKIDEIERVTKHDVIAFLTELAEHIGPDSRFVHQGMTSSDVLDTCLAVQMTQAADILLADLDRVLAALKKRAIETKEAICIGRSHGIHAEPTTFGVKLAGHYAAFKRNRDRLLAARADIATCAISGAVGTFANIDPRVEEHVAAKLGLTPEPMSTQVIPRDRHAAFFATLAVIAGSIENLAIEIRHLQRTELREAEEYFSPGQKGSSAMPHKRNPVLTENMTGLARMIRAYALPALENVALWHERDISHSSVERMIGPDATVTLDFALNRLAGVVENLVVYPENMLANLNSLGGLHNSQRVLLQLTQAGMSREDAYKAVQRNAMESWKTGKSFQNLLKADEEVARHLQDDAIDALFDLGYHVKHVDTILDRVFAEDA</sequence>
<dbReference type="Pfam" id="PF10397">
    <property type="entry name" value="ADSL_C"/>
    <property type="match status" value="1"/>
</dbReference>
<evidence type="ECO:0000256" key="10">
    <source>
        <dbReference type="ARBA" id="ARBA00049115"/>
    </source>
</evidence>
<reference evidence="14 15" key="1">
    <citation type="submission" date="2020-04" db="EMBL/GenBank/DDBJ databases">
        <title>Rhodospirillaceae bacterium KN72 isolated from deep sea.</title>
        <authorList>
            <person name="Zhang D.-C."/>
        </authorList>
    </citation>
    <scope>NUCLEOTIDE SEQUENCE [LARGE SCALE GENOMIC DNA]</scope>
    <source>
        <strain evidence="14 15">KN72</strain>
    </source>
</reference>
<dbReference type="InterPro" id="IPR008948">
    <property type="entry name" value="L-Aspartase-like"/>
</dbReference>
<organism evidence="14 15">
    <name type="scientific">Pacificispira spongiicola</name>
    <dbReference type="NCBI Taxonomy" id="2729598"/>
    <lineage>
        <taxon>Bacteria</taxon>
        <taxon>Pseudomonadati</taxon>
        <taxon>Pseudomonadota</taxon>
        <taxon>Alphaproteobacteria</taxon>
        <taxon>Rhodospirillales</taxon>
        <taxon>Rhodospirillaceae</taxon>
        <taxon>Pacificispira</taxon>
    </lineage>
</organism>
<dbReference type="NCBIfam" id="TIGR00928">
    <property type="entry name" value="purB"/>
    <property type="match status" value="1"/>
</dbReference>
<name>A0A7Y0DZE4_9PROT</name>
<comment type="similarity">
    <text evidence="3 12">Belongs to the lyase 1 family. Adenylosuccinate lyase subfamily.</text>
</comment>
<comment type="pathway">
    <text evidence="1 12">Purine metabolism; IMP biosynthesis via de novo pathway; 5-amino-1-(5-phospho-D-ribosyl)imidazole-4-carboxamide from 5-amino-1-(5-phospho-D-ribosyl)imidazole-4-carboxylate: step 2/2.</text>
</comment>
<dbReference type="Gene3D" id="1.10.40.30">
    <property type="entry name" value="Fumarase/aspartase (C-terminal domain)"/>
    <property type="match status" value="1"/>
</dbReference>
<dbReference type="EMBL" id="JABBNT010000002">
    <property type="protein sequence ID" value="NMM44410.1"/>
    <property type="molecule type" value="Genomic_DNA"/>
</dbReference>
<dbReference type="Gene3D" id="1.10.275.10">
    <property type="entry name" value="Fumarase/aspartase (N-terminal domain)"/>
    <property type="match status" value="1"/>
</dbReference>
<dbReference type="InterPro" id="IPR019468">
    <property type="entry name" value="AdenyloSucc_lyase_C"/>
</dbReference>
<dbReference type="SMART" id="SM00998">
    <property type="entry name" value="ADSL_C"/>
    <property type="match status" value="1"/>
</dbReference>
<keyword evidence="15" id="KW-1185">Reference proteome</keyword>
<dbReference type="Pfam" id="PF00206">
    <property type="entry name" value="Lyase_1"/>
    <property type="match status" value="1"/>
</dbReference>
<proteinExistence type="inferred from homology"/>
<evidence type="ECO:0000256" key="12">
    <source>
        <dbReference type="RuleBase" id="RU361172"/>
    </source>
</evidence>
<protein>
    <recommendedName>
        <fullName evidence="5 11">Adenylosuccinate lyase</fullName>
        <shortName evidence="12">ASL</shortName>
        <ecNumber evidence="4 11">4.3.2.2</ecNumber>
    </recommendedName>
    <alternativeName>
        <fullName evidence="9 12">Adenylosuccinase</fullName>
    </alternativeName>
</protein>
<dbReference type="PROSITE" id="PS00163">
    <property type="entry name" value="FUMARATE_LYASES"/>
    <property type="match status" value="1"/>
</dbReference>
<gene>
    <name evidence="14" type="ORF">HH303_07960</name>
</gene>
<dbReference type="GO" id="GO:0004018">
    <property type="term" value="F:N6-(1,2-dicarboxyethyl)AMP AMP-lyase (fumarate-forming) activity"/>
    <property type="evidence" value="ECO:0007669"/>
    <property type="project" value="UniProtKB-UniRule"/>
</dbReference>
<evidence type="ECO:0000313" key="14">
    <source>
        <dbReference type="EMBL" id="NMM44410.1"/>
    </source>
</evidence>
<dbReference type="CDD" id="cd01360">
    <property type="entry name" value="Adenylsuccinate_lyase_1"/>
    <property type="match status" value="1"/>
</dbReference>
<dbReference type="FunFam" id="1.10.40.30:FF:000007">
    <property type="entry name" value="Adenylosuccinate lyase"/>
    <property type="match status" value="1"/>
</dbReference>
<feature type="domain" description="Adenylosuccinate lyase C-terminal" evidence="13">
    <location>
        <begin position="354"/>
        <end position="434"/>
    </location>
</feature>
<dbReference type="EC" id="4.3.2.2" evidence="4 11"/>
<dbReference type="Proteomes" id="UP000539372">
    <property type="component" value="Unassembled WGS sequence"/>
</dbReference>
<comment type="caution">
    <text evidence="14">The sequence shown here is derived from an EMBL/GenBank/DDBJ whole genome shotgun (WGS) entry which is preliminary data.</text>
</comment>
<dbReference type="GO" id="GO:0005829">
    <property type="term" value="C:cytosol"/>
    <property type="evidence" value="ECO:0007669"/>
    <property type="project" value="TreeGrafter"/>
</dbReference>
<evidence type="ECO:0000256" key="9">
    <source>
        <dbReference type="ARBA" id="ARBA00030717"/>
    </source>
</evidence>
<evidence type="ECO:0000256" key="6">
    <source>
        <dbReference type="ARBA" id="ARBA00022755"/>
    </source>
</evidence>
<dbReference type="UniPathway" id="UPA00074">
    <property type="reaction ID" value="UER00132"/>
</dbReference>
<comment type="catalytic activity">
    <reaction evidence="10">
        <text>N(6)-(1,2-dicarboxyethyl)-AMP = fumarate + AMP</text>
        <dbReference type="Rhea" id="RHEA:16853"/>
        <dbReference type="ChEBI" id="CHEBI:29806"/>
        <dbReference type="ChEBI" id="CHEBI:57567"/>
        <dbReference type="ChEBI" id="CHEBI:456215"/>
        <dbReference type="EC" id="4.3.2.2"/>
    </reaction>
    <physiologicalReaction direction="left-to-right" evidence="10">
        <dbReference type="Rhea" id="RHEA:16854"/>
    </physiologicalReaction>
</comment>
<dbReference type="InterPro" id="IPR000362">
    <property type="entry name" value="Fumarate_lyase_fam"/>
</dbReference>
<evidence type="ECO:0000313" key="15">
    <source>
        <dbReference type="Proteomes" id="UP000539372"/>
    </source>
</evidence>
<evidence type="ECO:0000256" key="3">
    <source>
        <dbReference type="ARBA" id="ARBA00008273"/>
    </source>
</evidence>
<evidence type="ECO:0000256" key="11">
    <source>
        <dbReference type="NCBIfam" id="TIGR00928"/>
    </source>
</evidence>
<dbReference type="SUPFAM" id="SSF48557">
    <property type="entry name" value="L-aspartase-like"/>
    <property type="match status" value="1"/>
</dbReference>
<dbReference type="InterPro" id="IPR020557">
    <property type="entry name" value="Fumarate_lyase_CS"/>
</dbReference>
<dbReference type="InterPro" id="IPR024083">
    <property type="entry name" value="Fumarase/histidase_N"/>
</dbReference>
<dbReference type="InterPro" id="IPR022761">
    <property type="entry name" value="Fumarate_lyase_N"/>
</dbReference>
<evidence type="ECO:0000256" key="2">
    <source>
        <dbReference type="ARBA" id="ARBA00004734"/>
    </source>
</evidence>
<dbReference type="PRINTS" id="PR00149">
    <property type="entry name" value="FUMRATELYASE"/>
</dbReference>
<dbReference type="AlphaFoldDB" id="A0A7Y0DZE4"/>
<keyword evidence="6 12" id="KW-0658">Purine biosynthesis</keyword>
<evidence type="ECO:0000256" key="4">
    <source>
        <dbReference type="ARBA" id="ARBA00012339"/>
    </source>
</evidence>
<dbReference type="GO" id="GO:0044208">
    <property type="term" value="P:'de novo' AMP biosynthetic process"/>
    <property type="evidence" value="ECO:0007669"/>
    <property type="project" value="UniProtKB-UniPathway"/>
</dbReference>
<dbReference type="UniPathway" id="UPA00075">
    <property type="reaction ID" value="UER00336"/>
</dbReference>
<dbReference type="Gene3D" id="1.20.200.10">
    <property type="entry name" value="Fumarase/aspartase (Central domain)"/>
    <property type="match status" value="1"/>
</dbReference>
<dbReference type="FunFam" id="1.20.200.10:FF:000008">
    <property type="entry name" value="Adenylosuccinate lyase"/>
    <property type="match status" value="1"/>
</dbReference>
<evidence type="ECO:0000256" key="5">
    <source>
        <dbReference type="ARBA" id="ARBA00017058"/>
    </source>
</evidence>
<dbReference type="InterPro" id="IPR004769">
    <property type="entry name" value="Pur_lyase"/>
</dbReference>
<dbReference type="PANTHER" id="PTHR43172">
    <property type="entry name" value="ADENYLOSUCCINATE LYASE"/>
    <property type="match status" value="1"/>
</dbReference>
<comment type="catalytic activity">
    <reaction evidence="8">
        <text>(2S)-2-[5-amino-1-(5-phospho-beta-D-ribosyl)imidazole-4-carboxamido]succinate = 5-amino-1-(5-phospho-beta-D-ribosyl)imidazole-4-carboxamide + fumarate</text>
        <dbReference type="Rhea" id="RHEA:23920"/>
        <dbReference type="ChEBI" id="CHEBI:29806"/>
        <dbReference type="ChEBI" id="CHEBI:58443"/>
        <dbReference type="ChEBI" id="CHEBI:58475"/>
        <dbReference type="EC" id="4.3.2.2"/>
    </reaction>
    <physiologicalReaction direction="left-to-right" evidence="8">
        <dbReference type="Rhea" id="RHEA:23921"/>
    </physiologicalReaction>
</comment>
<dbReference type="RefSeq" id="WP_169624699.1">
    <property type="nucleotide sequence ID" value="NZ_JABBNT010000002.1"/>
</dbReference>
<keyword evidence="7 12" id="KW-0456">Lyase</keyword>
<dbReference type="PANTHER" id="PTHR43172:SF1">
    <property type="entry name" value="ADENYLOSUCCINATE LYASE"/>
    <property type="match status" value="1"/>
</dbReference>
<dbReference type="GO" id="GO:0006189">
    <property type="term" value="P:'de novo' IMP biosynthetic process"/>
    <property type="evidence" value="ECO:0007669"/>
    <property type="project" value="UniProtKB-UniPathway"/>
</dbReference>
<dbReference type="GO" id="GO:0070626">
    <property type="term" value="F:(S)-2-(5-amino-1-(5-phospho-D-ribosyl)imidazole-4-carboxamido) succinate lyase (fumarate-forming) activity"/>
    <property type="evidence" value="ECO:0007669"/>
    <property type="project" value="TreeGrafter"/>
</dbReference>
<evidence type="ECO:0000259" key="13">
    <source>
        <dbReference type="SMART" id="SM00998"/>
    </source>
</evidence>